<dbReference type="EMBL" id="DS499594">
    <property type="protein sequence ID" value="EDP55496.1"/>
    <property type="molecule type" value="Genomic_DNA"/>
</dbReference>
<evidence type="ECO:0000313" key="1">
    <source>
        <dbReference type="EMBL" id="EDP55496.1"/>
    </source>
</evidence>
<name>B0XR48_ASPFC</name>
<keyword evidence="2" id="KW-1185">Reference proteome</keyword>
<protein>
    <submittedName>
        <fullName evidence="1">Uncharacterized protein</fullName>
    </submittedName>
</protein>
<accession>B0XR48</accession>
<dbReference type="AlphaFoldDB" id="B0XR48"/>
<reference evidence="1 2" key="1">
    <citation type="journal article" date="2008" name="PLoS Genet.">
        <title>Genomic islands in the pathogenic filamentous fungus Aspergillus fumigatus.</title>
        <authorList>
            <person name="Fedorova N.D."/>
            <person name="Khaldi N."/>
            <person name="Joardar V.S."/>
            <person name="Maiti R."/>
            <person name="Amedeo P."/>
            <person name="Anderson M.J."/>
            <person name="Crabtree J."/>
            <person name="Silva J.C."/>
            <person name="Badger J.H."/>
            <person name="Albarraq A."/>
            <person name="Angiuoli S."/>
            <person name="Bussey H."/>
            <person name="Bowyer P."/>
            <person name="Cotty P.J."/>
            <person name="Dyer P.S."/>
            <person name="Egan A."/>
            <person name="Galens K."/>
            <person name="Fraser-Liggett C.M."/>
            <person name="Haas B.J."/>
            <person name="Inman J.M."/>
            <person name="Kent R."/>
            <person name="Lemieux S."/>
            <person name="Malavazi I."/>
            <person name="Orvis J."/>
            <person name="Roemer T."/>
            <person name="Ronning C.M."/>
            <person name="Sundaram J.P."/>
            <person name="Sutton G."/>
            <person name="Turner G."/>
            <person name="Venter J.C."/>
            <person name="White O.R."/>
            <person name="Whitty B.R."/>
            <person name="Youngman P."/>
            <person name="Wolfe K.H."/>
            <person name="Goldman G.H."/>
            <person name="Wortman J.R."/>
            <person name="Jiang B."/>
            <person name="Denning D.W."/>
            <person name="Nierman W.C."/>
        </authorList>
    </citation>
    <scope>NUCLEOTIDE SEQUENCE [LARGE SCALE GENOMIC DNA]</scope>
    <source>
        <strain evidence="2">CBS 144.89 / FGSC A1163 / CEA10</strain>
    </source>
</reference>
<proteinExistence type="predicted"/>
<dbReference type="VEuPathDB" id="FungiDB:AFUB_001910"/>
<gene>
    <name evidence="1" type="ORF">AFUB_001910</name>
</gene>
<sequence>MEAVVVLTDSVLASADENQRRLFHSEVELRAQIVSSLVTSHSHPSILNHLRESIHSIIILGFFQLLSGIIEI</sequence>
<organism evidence="1 2">
    <name type="scientific">Aspergillus fumigatus (strain CBS 144.89 / FGSC A1163 / CEA10)</name>
    <name type="common">Neosartorya fumigata</name>
    <dbReference type="NCBI Taxonomy" id="451804"/>
    <lineage>
        <taxon>Eukaryota</taxon>
        <taxon>Fungi</taxon>
        <taxon>Dikarya</taxon>
        <taxon>Ascomycota</taxon>
        <taxon>Pezizomycotina</taxon>
        <taxon>Eurotiomycetes</taxon>
        <taxon>Eurotiomycetidae</taxon>
        <taxon>Eurotiales</taxon>
        <taxon>Aspergillaceae</taxon>
        <taxon>Aspergillus</taxon>
        <taxon>Aspergillus subgen. Fumigati</taxon>
    </lineage>
</organism>
<evidence type="ECO:0000313" key="2">
    <source>
        <dbReference type="Proteomes" id="UP000001699"/>
    </source>
</evidence>
<dbReference type="HOGENOM" id="CLU_2721743_0_0_1"/>
<dbReference type="Proteomes" id="UP000001699">
    <property type="component" value="Unassembled WGS sequence"/>
</dbReference>